<proteinExistence type="predicted"/>
<evidence type="ECO:0000313" key="8">
    <source>
        <dbReference type="EMBL" id="RHA71156.1"/>
    </source>
</evidence>
<feature type="active site" description="Proton donor/acceptor" evidence="6">
    <location>
        <position position="310"/>
    </location>
</feature>
<name>A0A413SS91_9FIRM</name>
<evidence type="ECO:0000256" key="6">
    <source>
        <dbReference type="PROSITE-ProRule" id="PRU01373"/>
    </source>
</evidence>
<dbReference type="SUPFAM" id="SSF141523">
    <property type="entry name" value="L,D-transpeptidase catalytic domain-like"/>
    <property type="match status" value="1"/>
</dbReference>
<dbReference type="Pfam" id="PF03734">
    <property type="entry name" value="YkuD"/>
    <property type="match status" value="1"/>
</dbReference>
<dbReference type="InterPro" id="IPR005490">
    <property type="entry name" value="LD_TPept_cat_dom"/>
</dbReference>
<sequence length="358" mass="40681">MSWYPEKAGDYWLYVQARTRTGKIESQVMGYRVGEAEITNFTVNPESPAWTDSTIKLQGNYRDLIRSVASSRFLVYDGHNWSEIAKDVQSADWTPGIIGSYLLCYELDDSNGNAITQTFRGYSIENPYININNINVNQAGSMRYNLSVSSETNDKNAQYKWMYYDIATGQWHDISGWSNSKSITWNAPKEGAFWLHVKAKIHDGTIKDYTIGYTVQKYAADLNAMLAYANLYSSSTPYILMVNRSTHKVGIFQGWKGNWTPINYWDCGDGAPSTPTVTGVFTVKSRGYYFDSGNARCYWYTQFYGNYLFHSVLYSKYNGSLLDGRVGMALSHGCVRLKIENAKWIYDNIPSGSTVVVY</sequence>
<comment type="pathway">
    <text evidence="1 6">Cell wall biogenesis; peptidoglycan biosynthesis.</text>
</comment>
<dbReference type="PANTHER" id="PTHR30582:SF2">
    <property type="entry name" value="L,D-TRANSPEPTIDASE YCIB-RELATED"/>
    <property type="match status" value="1"/>
</dbReference>
<dbReference type="InterPro" id="IPR038063">
    <property type="entry name" value="Transpep_catalytic_dom"/>
</dbReference>
<dbReference type="Gene3D" id="2.40.440.10">
    <property type="entry name" value="L,D-transpeptidase catalytic domain-like"/>
    <property type="match status" value="1"/>
</dbReference>
<dbReference type="EMBL" id="QSFS01000005">
    <property type="protein sequence ID" value="RHA71156.1"/>
    <property type="molecule type" value="Genomic_DNA"/>
</dbReference>
<feature type="active site" description="Nucleophile" evidence="6">
    <location>
        <position position="334"/>
    </location>
</feature>
<evidence type="ECO:0000256" key="4">
    <source>
        <dbReference type="ARBA" id="ARBA00022984"/>
    </source>
</evidence>
<dbReference type="GO" id="GO:0071555">
    <property type="term" value="P:cell wall organization"/>
    <property type="evidence" value="ECO:0007669"/>
    <property type="project" value="UniProtKB-UniRule"/>
</dbReference>
<evidence type="ECO:0000256" key="5">
    <source>
        <dbReference type="ARBA" id="ARBA00023316"/>
    </source>
</evidence>
<keyword evidence="5 6" id="KW-0961">Cell wall biogenesis/degradation</keyword>
<feature type="domain" description="L,D-TPase catalytic" evidence="7">
    <location>
        <begin position="238"/>
        <end position="358"/>
    </location>
</feature>
<keyword evidence="2" id="KW-0808">Transferase</keyword>
<reference evidence="8 9" key="1">
    <citation type="submission" date="2018-08" db="EMBL/GenBank/DDBJ databases">
        <title>A genome reference for cultivated species of the human gut microbiota.</title>
        <authorList>
            <person name="Zou Y."/>
            <person name="Xue W."/>
            <person name="Luo G."/>
        </authorList>
    </citation>
    <scope>NUCLEOTIDE SEQUENCE [LARGE SCALE GENOMIC DNA]</scope>
    <source>
        <strain evidence="8 9">AM42-8</strain>
    </source>
</reference>
<keyword evidence="3 6" id="KW-0133">Cell shape</keyword>
<evidence type="ECO:0000256" key="3">
    <source>
        <dbReference type="ARBA" id="ARBA00022960"/>
    </source>
</evidence>
<evidence type="ECO:0000256" key="2">
    <source>
        <dbReference type="ARBA" id="ARBA00022679"/>
    </source>
</evidence>
<keyword evidence="4 6" id="KW-0573">Peptidoglycan synthesis</keyword>
<dbReference type="GO" id="GO:0016740">
    <property type="term" value="F:transferase activity"/>
    <property type="evidence" value="ECO:0007669"/>
    <property type="project" value="UniProtKB-KW"/>
</dbReference>
<dbReference type="GO" id="GO:0008360">
    <property type="term" value="P:regulation of cell shape"/>
    <property type="evidence" value="ECO:0007669"/>
    <property type="project" value="UniProtKB-UniRule"/>
</dbReference>
<dbReference type="CDD" id="cd16913">
    <property type="entry name" value="YkuD_like"/>
    <property type="match status" value="1"/>
</dbReference>
<dbReference type="GO" id="GO:0005576">
    <property type="term" value="C:extracellular region"/>
    <property type="evidence" value="ECO:0007669"/>
    <property type="project" value="TreeGrafter"/>
</dbReference>
<dbReference type="PANTHER" id="PTHR30582">
    <property type="entry name" value="L,D-TRANSPEPTIDASE"/>
    <property type="match status" value="1"/>
</dbReference>
<evidence type="ECO:0000313" key="9">
    <source>
        <dbReference type="Proteomes" id="UP000285642"/>
    </source>
</evidence>
<dbReference type="UniPathway" id="UPA00219"/>
<gene>
    <name evidence="8" type="ORF">DW924_06190</name>
</gene>
<accession>A0A413SS91</accession>
<dbReference type="InterPro" id="IPR050979">
    <property type="entry name" value="LD-transpeptidase"/>
</dbReference>
<dbReference type="GO" id="GO:0018104">
    <property type="term" value="P:peptidoglycan-protein cross-linking"/>
    <property type="evidence" value="ECO:0007669"/>
    <property type="project" value="TreeGrafter"/>
</dbReference>
<comment type="caution">
    <text evidence="8">The sequence shown here is derived from an EMBL/GenBank/DDBJ whole genome shotgun (WGS) entry which is preliminary data.</text>
</comment>
<dbReference type="Proteomes" id="UP000285642">
    <property type="component" value="Unassembled WGS sequence"/>
</dbReference>
<dbReference type="GO" id="GO:0071972">
    <property type="term" value="F:peptidoglycan L,D-transpeptidase activity"/>
    <property type="evidence" value="ECO:0007669"/>
    <property type="project" value="TreeGrafter"/>
</dbReference>
<dbReference type="AlphaFoldDB" id="A0A413SS91"/>
<organism evidence="8 9">
    <name type="scientific">Dorea formicigenerans</name>
    <dbReference type="NCBI Taxonomy" id="39486"/>
    <lineage>
        <taxon>Bacteria</taxon>
        <taxon>Bacillati</taxon>
        <taxon>Bacillota</taxon>
        <taxon>Clostridia</taxon>
        <taxon>Lachnospirales</taxon>
        <taxon>Lachnospiraceae</taxon>
        <taxon>Dorea</taxon>
    </lineage>
</organism>
<dbReference type="PROSITE" id="PS52029">
    <property type="entry name" value="LD_TPASE"/>
    <property type="match status" value="1"/>
</dbReference>
<evidence type="ECO:0000259" key="7">
    <source>
        <dbReference type="PROSITE" id="PS52029"/>
    </source>
</evidence>
<evidence type="ECO:0000256" key="1">
    <source>
        <dbReference type="ARBA" id="ARBA00004752"/>
    </source>
</evidence>
<protein>
    <submittedName>
        <fullName evidence="8">Murein L,D-transpeptidase</fullName>
    </submittedName>
</protein>